<name>F2CQG2_HORVV</name>
<dbReference type="AlphaFoldDB" id="F2CQG2"/>
<proteinExistence type="evidence at transcript level"/>
<sequence>MIIYLPMAYVPAYMQAEAQLLVALDLQLARTGRRKITGVSLKRLYRLSCRVYFLSFQLSCRVYFLSVIVDSLDVLHASSTR</sequence>
<organism evidence="1">
    <name type="scientific">Hordeum vulgare subsp. vulgare</name>
    <name type="common">Domesticated barley</name>
    <dbReference type="NCBI Taxonomy" id="112509"/>
    <lineage>
        <taxon>Eukaryota</taxon>
        <taxon>Viridiplantae</taxon>
        <taxon>Streptophyta</taxon>
        <taxon>Embryophyta</taxon>
        <taxon>Tracheophyta</taxon>
        <taxon>Spermatophyta</taxon>
        <taxon>Magnoliopsida</taxon>
        <taxon>Liliopsida</taxon>
        <taxon>Poales</taxon>
        <taxon>Poaceae</taxon>
        <taxon>BOP clade</taxon>
        <taxon>Pooideae</taxon>
        <taxon>Triticodae</taxon>
        <taxon>Triticeae</taxon>
        <taxon>Hordeinae</taxon>
        <taxon>Hordeum</taxon>
    </lineage>
</organism>
<reference evidence="1" key="1">
    <citation type="journal article" date="2011" name="Plant Physiol.">
        <title>Comprehensive sequence analysis of 24,783 barley full-length cDNAs derived from 12 clone libraries.</title>
        <authorList>
            <person name="Matsumoto T."/>
            <person name="Tanaka T."/>
            <person name="Sakai H."/>
            <person name="Amano N."/>
            <person name="Kanamori H."/>
            <person name="Kurita K."/>
            <person name="Kikuta A."/>
            <person name="Kamiya K."/>
            <person name="Yamamoto M."/>
            <person name="Ikawa H."/>
            <person name="Fujii N."/>
            <person name="Hori K."/>
            <person name="Itoh T."/>
            <person name="Sato K."/>
        </authorList>
    </citation>
    <scope>NUCLEOTIDE SEQUENCE</scope>
    <source>
        <tissue evidence="1">Shoot</tissue>
    </source>
</reference>
<evidence type="ECO:0000313" key="1">
    <source>
        <dbReference type="EMBL" id="BAJ85083.1"/>
    </source>
</evidence>
<accession>F2CQG2</accession>
<protein>
    <submittedName>
        <fullName evidence="1">Predicted protein</fullName>
    </submittedName>
</protein>
<dbReference type="EMBL" id="AK353864">
    <property type="protein sequence ID" value="BAJ85083.1"/>
    <property type="molecule type" value="mRNA"/>
</dbReference>